<feature type="disulfide bond" evidence="5">
    <location>
        <begin position="982"/>
        <end position="991"/>
    </location>
</feature>
<dbReference type="SMART" id="SM00179">
    <property type="entry name" value="EGF_CA"/>
    <property type="match status" value="3"/>
</dbReference>
<evidence type="ECO:0000313" key="10">
    <source>
        <dbReference type="Proteomes" id="UP001159405"/>
    </source>
</evidence>
<dbReference type="InterPro" id="IPR013032">
    <property type="entry name" value="EGF-like_CS"/>
</dbReference>
<dbReference type="SUPFAM" id="SSF57196">
    <property type="entry name" value="EGF/Laminin"/>
    <property type="match status" value="2"/>
</dbReference>
<keyword evidence="10" id="KW-1185">Reference proteome</keyword>
<organism evidence="9 10">
    <name type="scientific">Porites lobata</name>
    <dbReference type="NCBI Taxonomy" id="104759"/>
    <lineage>
        <taxon>Eukaryota</taxon>
        <taxon>Metazoa</taxon>
        <taxon>Cnidaria</taxon>
        <taxon>Anthozoa</taxon>
        <taxon>Hexacorallia</taxon>
        <taxon>Scleractinia</taxon>
        <taxon>Fungiina</taxon>
        <taxon>Poritidae</taxon>
        <taxon>Porites</taxon>
    </lineage>
</organism>
<dbReference type="Gene3D" id="2.10.25.10">
    <property type="entry name" value="Laminin"/>
    <property type="match status" value="3"/>
</dbReference>
<dbReference type="Pfam" id="PF02210">
    <property type="entry name" value="Laminin_G_2"/>
    <property type="match status" value="2"/>
</dbReference>
<evidence type="ECO:0000256" key="1">
    <source>
        <dbReference type="ARBA" id="ARBA00022536"/>
    </source>
</evidence>
<dbReference type="PROSITE" id="PS50835">
    <property type="entry name" value="IG_LIKE"/>
    <property type="match status" value="6"/>
</dbReference>
<comment type="caution">
    <text evidence="9">The sequence shown here is derived from an EMBL/GenBank/DDBJ whole genome shotgun (WGS) entry which is preliminary data.</text>
</comment>
<dbReference type="InterPro" id="IPR000742">
    <property type="entry name" value="EGF"/>
</dbReference>
<protein>
    <recommendedName>
        <fullName evidence="11">Basement membrane-specific heparan sulfate proteoglycan core protein</fullName>
    </recommendedName>
</protein>
<feature type="domain" description="Laminin G" evidence="6">
    <location>
        <begin position="521"/>
        <end position="695"/>
    </location>
</feature>
<dbReference type="SMART" id="SM00181">
    <property type="entry name" value="EGF"/>
    <property type="match status" value="4"/>
</dbReference>
<comment type="caution">
    <text evidence="5">Lacks conserved residue(s) required for the propagation of feature annotation.</text>
</comment>
<keyword evidence="2" id="KW-0677">Repeat</keyword>
<feature type="domain" description="EGF-like" evidence="7">
    <location>
        <begin position="956"/>
        <end position="992"/>
    </location>
</feature>
<evidence type="ECO:0000259" key="8">
    <source>
        <dbReference type="PROSITE" id="PS50835"/>
    </source>
</evidence>
<dbReference type="Gene3D" id="2.60.120.200">
    <property type="match status" value="3"/>
</dbReference>
<proteinExistence type="predicted"/>
<dbReference type="InterPro" id="IPR013320">
    <property type="entry name" value="ConA-like_dom_sf"/>
</dbReference>
<dbReference type="EMBL" id="CALNXK010000411">
    <property type="protein sequence ID" value="CAH3185110.1"/>
    <property type="molecule type" value="Genomic_DNA"/>
</dbReference>
<dbReference type="SMART" id="SM00408">
    <property type="entry name" value="IGc2"/>
    <property type="match status" value="6"/>
</dbReference>
<dbReference type="InterPro" id="IPR013783">
    <property type="entry name" value="Ig-like_fold"/>
</dbReference>
<dbReference type="InterPro" id="IPR013098">
    <property type="entry name" value="Ig_I-set"/>
</dbReference>
<feature type="domain" description="Laminin G" evidence="6">
    <location>
        <begin position="775"/>
        <end position="955"/>
    </location>
</feature>
<dbReference type="PROSITE" id="PS00022">
    <property type="entry name" value="EGF_1"/>
    <property type="match status" value="4"/>
</dbReference>
<feature type="disulfide bond" evidence="5">
    <location>
        <begin position="738"/>
        <end position="748"/>
    </location>
</feature>
<evidence type="ECO:0000256" key="3">
    <source>
        <dbReference type="ARBA" id="ARBA00023157"/>
    </source>
</evidence>
<keyword evidence="3 5" id="KW-1015">Disulfide bond</keyword>
<dbReference type="InterPro" id="IPR036179">
    <property type="entry name" value="Ig-like_dom_sf"/>
</dbReference>
<dbReference type="Pfam" id="PF00054">
    <property type="entry name" value="Laminin_G_1"/>
    <property type="match status" value="1"/>
</dbReference>
<feature type="domain" description="Ig-like" evidence="8">
    <location>
        <begin position="260"/>
        <end position="340"/>
    </location>
</feature>
<feature type="non-terminal residue" evidence="9">
    <location>
        <position position="1217"/>
    </location>
</feature>
<feature type="disulfide bond" evidence="5">
    <location>
        <begin position="760"/>
        <end position="769"/>
    </location>
</feature>
<dbReference type="PANTHER" id="PTHR10075:SF14">
    <property type="entry name" value="CELL ADHESION MOLECULE DSCAM2-RELATED"/>
    <property type="match status" value="1"/>
</dbReference>
<dbReference type="Pfam" id="PF13927">
    <property type="entry name" value="Ig_3"/>
    <property type="match status" value="4"/>
</dbReference>
<feature type="domain" description="Ig-like" evidence="8">
    <location>
        <begin position="434"/>
        <end position="520"/>
    </location>
</feature>
<feature type="disulfide bond" evidence="5">
    <location>
        <begin position="1020"/>
        <end position="1029"/>
    </location>
</feature>
<dbReference type="Pfam" id="PF00008">
    <property type="entry name" value="EGF"/>
    <property type="match status" value="2"/>
</dbReference>
<dbReference type="InterPro" id="IPR007110">
    <property type="entry name" value="Ig-like_dom"/>
</dbReference>
<feature type="domain" description="Laminin G" evidence="6">
    <location>
        <begin position="1036"/>
        <end position="1211"/>
    </location>
</feature>
<feature type="domain" description="EGF-like" evidence="7">
    <location>
        <begin position="734"/>
        <end position="770"/>
    </location>
</feature>
<dbReference type="CDD" id="cd00054">
    <property type="entry name" value="EGF_CA"/>
    <property type="match status" value="3"/>
</dbReference>
<dbReference type="InterPro" id="IPR003598">
    <property type="entry name" value="Ig_sub2"/>
</dbReference>
<evidence type="ECO:0008006" key="11">
    <source>
        <dbReference type="Google" id="ProtNLM"/>
    </source>
</evidence>
<feature type="domain" description="EGF-like" evidence="7">
    <location>
        <begin position="694"/>
        <end position="732"/>
    </location>
</feature>
<dbReference type="Pfam" id="PF12661">
    <property type="entry name" value="hEGF"/>
    <property type="match status" value="1"/>
</dbReference>
<dbReference type="PROSITE" id="PS50026">
    <property type="entry name" value="EGF_3"/>
    <property type="match status" value="4"/>
</dbReference>
<dbReference type="InterPro" id="IPR001791">
    <property type="entry name" value="Laminin_G"/>
</dbReference>
<feature type="domain" description="Ig-like" evidence="8">
    <location>
        <begin position="175"/>
        <end position="255"/>
    </location>
</feature>
<reference evidence="9 10" key="1">
    <citation type="submission" date="2022-05" db="EMBL/GenBank/DDBJ databases">
        <authorList>
            <consortium name="Genoscope - CEA"/>
            <person name="William W."/>
        </authorList>
    </citation>
    <scope>NUCLEOTIDE SEQUENCE [LARGE SCALE GENOMIC DNA]</scope>
</reference>
<feature type="domain" description="Ig-like" evidence="8">
    <location>
        <begin position="88"/>
        <end position="170"/>
    </location>
</feature>
<dbReference type="SMART" id="SM00282">
    <property type="entry name" value="LamG"/>
    <property type="match status" value="3"/>
</dbReference>
<dbReference type="SUPFAM" id="SSF48726">
    <property type="entry name" value="Immunoglobulin"/>
    <property type="match status" value="6"/>
</dbReference>
<evidence type="ECO:0000256" key="4">
    <source>
        <dbReference type="ARBA" id="ARBA00023319"/>
    </source>
</evidence>
<dbReference type="Proteomes" id="UP001159405">
    <property type="component" value="Unassembled WGS sequence"/>
</dbReference>
<evidence type="ECO:0000256" key="5">
    <source>
        <dbReference type="PROSITE-ProRule" id="PRU00076"/>
    </source>
</evidence>
<dbReference type="SUPFAM" id="SSF49899">
    <property type="entry name" value="Concanavalin A-like lectins/glucanases"/>
    <property type="match status" value="3"/>
</dbReference>
<dbReference type="Pfam" id="PF07679">
    <property type="entry name" value="I-set"/>
    <property type="match status" value="2"/>
</dbReference>
<keyword evidence="1 5" id="KW-0245">EGF-like domain</keyword>
<dbReference type="PROSITE" id="PS01186">
    <property type="entry name" value="EGF_2"/>
    <property type="match status" value="4"/>
</dbReference>
<keyword evidence="4" id="KW-0393">Immunoglobulin domain</keyword>
<dbReference type="Gene3D" id="2.60.40.10">
    <property type="entry name" value="Immunoglobulins"/>
    <property type="match status" value="6"/>
</dbReference>
<evidence type="ECO:0000313" key="9">
    <source>
        <dbReference type="EMBL" id="CAH3185110.1"/>
    </source>
</evidence>
<feature type="domain" description="Ig-like" evidence="8">
    <location>
        <begin position="345"/>
        <end position="429"/>
    </location>
</feature>
<dbReference type="InterPro" id="IPR001881">
    <property type="entry name" value="EGF-like_Ca-bd_dom"/>
</dbReference>
<feature type="disulfide bond" evidence="5">
    <location>
        <begin position="703"/>
        <end position="720"/>
    </location>
</feature>
<name>A0ABN8S236_9CNID</name>
<gene>
    <name evidence="9" type="ORF">PLOB_00032118</name>
</gene>
<evidence type="ECO:0000256" key="2">
    <source>
        <dbReference type="ARBA" id="ARBA00022737"/>
    </source>
</evidence>
<dbReference type="InterPro" id="IPR003599">
    <property type="entry name" value="Ig_sub"/>
</dbReference>
<sequence length="1217" mass="130904">MPARKLTVTGGESVTFRCVVKAGNPPPSVVWEREQNKPLNSSDNGVLVISRASGDSGGRYICKATNILGSTEAAALLIVQVTVPLEPPEILLNSVLRTVIEGEDVEFRCNASGLPAPTIVWERLGSNLPNDALDRDGILMIPSVGAEDAGTYSCKAVNSEGQDSFSVKLEVIVPPLIDVTPPKISVNQGTSFNIFCIVKLSLAITWSKLNGSFPNGIVSDKGTLTVSEAKLKHAGTYRCYANNSAGSSEGFASVVVYAAPKVVAWPRSFEAAHKSNVTFHCNATGIPDPVISWSKEGSEIPVRHSAGVLSLTGVISDDNGRYICTAKNAAGTSTTSIELTVEDLPSVVITGGTSVKTVSVGKNLTLECIANGTPQPEIQWTRVDGLLPEGLISKGGQLIFLRARLAYGGVYRCKVTNIVGSVQSEVAIFVQEAPKVMFTPQRSRVKTGETVQFTCIASGSPSPDLTWRKVNGSLPVSSTVQRGVLKIANGTQKDAGSYNCEAKNVEGSANRSGILEIKVTVPRFTQEPLSYLSVQTLTDEPLNFTVEIVFIPEMADGLILYNDQLTNGSVGDFISFGMSDRFAEFRFNLGFEPAIIRSRQPLSLYEWHRVVLSRNRKEGNLTVDGEPPVTGISKGSSTGLNLNQDLHVGGVLDFSSISSLAGFKSGFIGCLSYLAIDGKVVNFGDPIKSVGLDDCEVCQTRPCKNGGTCTEVAGDWGFTCTCRPGYSGRTCDDAGNKCSPGVCNEGRCENIGNDGFRCVCPAGYSGERCEEGLPIDTPMFKGDSYMSLPGIEGAALQLRFSIRFLALKSGNMLLLYNGQTIFPGRGDFISLAINGGRVEFRFNMGSGTGILRSARNISVGFWYTVMIERQLRDSLLVLDEYPPVKGSSPCCSRGLNLLLDLFIGGVKNFTTFHTSKVGVSSGLFGCISELSVDGREINLLKSNLDMRGIKQCTECLLPCELKPCLNNATCIPVGNTGFFCSCAPGYTGQKCEFTLADPLKSNTCVNDGVELSSSDRLCNCRLGYGGRRCNRTVQFGKNALFSGDGFLEFPSSTMRGPRSTTPDYMSLEIKTEAQNGVILWQGERRDHFAIGLRDGFLEFRYELGSGPAVLQSLSPVNDSQWHSIKVYRSFSEGSLKVDNHDHVNGTSAEGSKGLNINRGHNIFMGGGENIAKMTHGKFNTGFRGCIKNTFFKDRGMDLQGDAIRGWNVLPCDSDEAE</sequence>
<dbReference type="CDD" id="cd00110">
    <property type="entry name" value="LamG"/>
    <property type="match status" value="3"/>
</dbReference>
<dbReference type="PROSITE" id="PS50025">
    <property type="entry name" value="LAM_G_DOMAIN"/>
    <property type="match status" value="3"/>
</dbReference>
<feature type="disulfide bond" evidence="5">
    <location>
        <begin position="722"/>
        <end position="731"/>
    </location>
</feature>
<evidence type="ECO:0000259" key="7">
    <source>
        <dbReference type="PROSITE" id="PS50026"/>
    </source>
</evidence>
<accession>A0ABN8S236</accession>
<evidence type="ECO:0000259" key="6">
    <source>
        <dbReference type="PROSITE" id="PS50025"/>
    </source>
</evidence>
<dbReference type="SMART" id="SM00409">
    <property type="entry name" value="IG"/>
    <property type="match status" value="6"/>
</dbReference>
<feature type="domain" description="Ig-like" evidence="8">
    <location>
        <begin position="1"/>
        <end position="82"/>
    </location>
</feature>
<feature type="domain" description="EGF-like" evidence="7">
    <location>
        <begin position="995"/>
        <end position="1030"/>
    </location>
</feature>
<dbReference type="PANTHER" id="PTHR10075">
    <property type="entry name" value="BASIGIN RELATED"/>
    <property type="match status" value="1"/>
</dbReference>